<organism evidence="1">
    <name type="scientific">marine sediment metagenome</name>
    <dbReference type="NCBI Taxonomy" id="412755"/>
    <lineage>
        <taxon>unclassified sequences</taxon>
        <taxon>metagenomes</taxon>
        <taxon>ecological metagenomes</taxon>
    </lineage>
</organism>
<name>X1W0H1_9ZZZZ</name>
<dbReference type="EMBL" id="BARW01036738">
    <property type="protein sequence ID" value="GAJ20195.1"/>
    <property type="molecule type" value="Genomic_DNA"/>
</dbReference>
<accession>X1W0H1</accession>
<dbReference type="InterPro" id="IPR035994">
    <property type="entry name" value="Nucleoside_phosphorylase_sf"/>
</dbReference>
<gene>
    <name evidence="1" type="ORF">S12H4_56939</name>
</gene>
<proteinExistence type="predicted"/>
<protein>
    <submittedName>
        <fullName evidence="1">Uncharacterized protein</fullName>
    </submittedName>
</protein>
<dbReference type="AlphaFoldDB" id="X1W0H1"/>
<reference evidence="1" key="1">
    <citation type="journal article" date="2014" name="Front. Microbiol.">
        <title>High frequency of phylogenetically diverse reductive dehalogenase-homologous genes in deep subseafloor sedimentary metagenomes.</title>
        <authorList>
            <person name="Kawai M."/>
            <person name="Futagami T."/>
            <person name="Toyoda A."/>
            <person name="Takaki Y."/>
            <person name="Nishi S."/>
            <person name="Hori S."/>
            <person name="Arai W."/>
            <person name="Tsubouchi T."/>
            <person name="Morono Y."/>
            <person name="Uchiyama I."/>
            <person name="Ito T."/>
            <person name="Fujiyama A."/>
            <person name="Inagaki F."/>
            <person name="Takami H."/>
        </authorList>
    </citation>
    <scope>NUCLEOTIDE SEQUENCE</scope>
    <source>
        <strain evidence="1">Expedition CK06-06</strain>
    </source>
</reference>
<dbReference type="GO" id="GO:0003824">
    <property type="term" value="F:catalytic activity"/>
    <property type="evidence" value="ECO:0007669"/>
    <property type="project" value="InterPro"/>
</dbReference>
<dbReference type="Gene3D" id="3.40.50.1580">
    <property type="entry name" value="Nucleoside phosphorylase domain"/>
    <property type="match status" value="1"/>
</dbReference>
<evidence type="ECO:0000313" key="1">
    <source>
        <dbReference type="EMBL" id="GAJ20195.1"/>
    </source>
</evidence>
<dbReference type="SUPFAM" id="SSF53167">
    <property type="entry name" value="Purine and uridine phosphorylases"/>
    <property type="match status" value="1"/>
</dbReference>
<comment type="caution">
    <text evidence="1">The sequence shown here is derived from an EMBL/GenBank/DDBJ whole genome shotgun (WGS) entry which is preliminary data.</text>
</comment>
<sequence>MPELGNSTNPMNTIDPTNRKITKAADFVRERIKREPLIGMITGTGLGNLTDTMETRHFLQSVFSRQWG</sequence>
<dbReference type="GO" id="GO:0009116">
    <property type="term" value="P:nucleoside metabolic process"/>
    <property type="evidence" value="ECO:0007669"/>
    <property type="project" value="InterPro"/>
</dbReference>